<dbReference type="InterPro" id="IPR051677">
    <property type="entry name" value="AfsR-DnrI-RedD_regulator"/>
</dbReference>
<comment type="caution">
    <text evidence="3">The sequence shown here is derived from an EMBL/GenBank/DDBJ whole genome shotgun (WGS) entry which is preliminary data.</text>
</comment>
<dbReference type="PROSITE" id="PS50005">
    <property type="entry name" value="TPR"/>
    <property type="match status" value="1"/>
</dbReference>
<evidence type="ECO:0000313" key="4">
    <source>
        <dbReference type="Proteomes" id="UP000264141"/>
    </source>
</evidence>
<dbReference type="AlphaFoldDB" id="A0A3D1JHY4"/>
<dbReference type="GO" id="GO:0003677">
    <property type="term" value="F:DNA binding"/>
    <property type="evidence" value="ECO:0007669"/>
    <property type="project" value="InterPro"/>
</dbReference>
<dbReference type="EMBL" id="DPBP01000040">
    <property type="protein sequence ID" value="HCE18189.1"/>
    <property type="molecule type" value="Genomic_DNA"/>
</dbReference>
<dbReference type="Gene3D" id="1.25.40.10">
    <property type="entry name" value="Tetratricopeptide repeat domain"/>
    <property type="match status" value="2"/>
</dbReference>
<dbReference type="SUPFAM" id="SSF48452">
    <property type="entry name" value="TPR-like"/>
    <property type="match status" value="2"/>
</dbReference>
<dbReference type="PANTHER" id="PTHR35807:SF2">
    <property type="entry name" value="TRANSCRIPTIONAL ACTIVATOR DOMAIN"/>
    <property type="match status" value="1"/>
</dbReference>
<accession>A0A3D1JHY4</accession>
<dbReference type="InterPro" id="IPR016032">
    <property type="entry name" value="Sig_transdc_resp-reg_C-effctor"/>
</dbReference>
<proteinExistence type="predicted"/>
<name>A0A3D1JHY4_9CHLR</name>
<reference evidence="3 4" key="1">
    <citation type="journal article" date="2018" name="Nat. Biotechnol.">
        <title>A standardized bacterial taxonomy based on genome phylogeny substantially revises the tree of life.</title>
        <authorList>
            <person name="Parks D.H."/>
            <person name="Chuvochina M."/>
            <person name="Waite D.W."/>
            <person name="Rinke C."/>
            <person name="Skarshewski A."/>
            <person name="Chaumeil P.A."/>
            <person name="Hugenholtz P."/>
        </authorList>
    </citation>
    <scope>NUCLEOTIDE SEQUENCE [LARGE SCALE GENOMIC DNA]</scope>
    <source>
        <strain evidence="3">UBA8781</strain>
    </source>
</reference>
<dbReference type="Proteomes" id="UP000264141">
    <property type="component" value="Unassembled WGS sequence"/>
</dbReference>
<dbReference type="STRING" id="229919.GCA_001050195_00669"/>
<dbReference type="InterPro" id="IPR036388">
    <property type="entry name" value="WH-like_DNA-bd_sf"/>
</dbReference>
<feature type="repeat" description="TPR" evidence="1">
    <location>
        <begin position="550"/>
        <end position="583"/>
    </location>
</feature>
<dbReference type="InterPro" id="IPR005158">
    <property type="entry name" value="BTAD"/>
</dbReference>
<dbReference type="InterPro" id="IPR019734">
    <property type="entry name" value="TPR_rpt"/>
</dbReference>
<keyword evidence="1" id="KW-0802">TPR repeat</keyword>
<dbReference type="PANTHER" id="PTHR35807">
    <property type="entry name" value="TRANSCRIPTIONAL REGULATOR REDD-RELATED"/>
    <property type="match status" value="1"/>
</dbReference>
<dbReference type="GO" id="GO:0006355">
    <property type="term" value="P:regulation of DNA-templated transcription"/>
    <property type="evidence" value="ECO:0007669"/>
    <property type="project" value="InterPro"/>
</dbReference>
<sequence>MLAEIDLLRAAVPALTPQMGIAAPDPEGGTPTDETTAYLATLQQAYLHTQVGDHAAAISLLQPREAPPSLPQEESARQILLAVNFARSGQLEEAEKKFHRVLANSFSSDQKILGAVTLHNLACCVWIPRGKFHLALSYGEQASFLFTQSGISHWGFPALQTLIYLTMGDRRQARNRLLEMVNKVEPATRIASIYYYLWARLSLDDQEFDKAHEYLRLGLRIVTQNRHPDLDILLRIEQSRYYRKTGRPSLAMEWAEEAFRRAQDRKIPYYIGQAAVEVAQVWHENQESARAFDMLEYASELFASLHCEYELARAAYLSALWKFQCHHPQAEQAWKLAVQVISRGGYAFLLEKDQERAFHLISSWMRSGTPETRQVSGQILRALANVPPPPLRIVTLGRFAVWKGHIPIPSKAWLRRRAGELFRFLLLQPERKAGREVVLEALWPEHDAHSAADLLHQSTSALRHILEPDLPEKLPSRYLNYEGEEIRLVLPAGSIVDFEVFRTQLRSAVASRRADALQEALDLYQGELLPMDRYREWTDALRTRLAELYLEGLVTLASLFLEQERFTDALDRVYQALHLDPWNEEAVRVGMLTYLKLGSAPYALRLYRRLVEVLNRELGINPRRDLQELAESIQNR</sequence>
<dbReference type="SUPFAM" id="SSF46894">
    <property type="entry name" value="C-terminal effector domain of the bipartite response regulators"/>
    <property type="match status" value="1"/>
</dbReference>
<dbReference type="InterPro" id="IPR011990">
    <property type="entry name" value="TPR-like_helical_dom_sf"/>
</dbReference>
<evidence type="ECO:0000256" key="1">
    <source>
        <dbReference type="PROSITE-ProRule" id="PRU00339"/>
    </source>
</evidence>
<protein>
    <recommendedName>
        <fullName evidence="2">Bacterial transcriptional activator domain-containing protein</fullName>
    </recommendedName>
</protein>
<organism evidence="3 4">
    <name type="scientific">Anaerolinea thermolimosa</name>
    <dbReference type="NCBI Taxonomy" id="229919"/>
    <lineage>
        <taxon>Bacteria</taxon>
        <taxon>Bacillati</taxon>
        <taxon>Chloroflexota</taxon>
        <taxon>Anaerolineae</taxon>
        <taxon>Anaerolineales</taxon>
        <taxon>Anaerolineaceae</taxon>
        <taxon>Anaerolinea</taxon>
    </lineage>
</organism>
<dbReference type="Pfam" id="PF03704">
    <property type="entry name" value="BTAD"/>
    <property type="match status" value="1"/>
</dbReference>
<evidence type="ECO:0000313" key="3">
    <source>
        <dbReference type="EMBL" id="HCE18189.1"/>
    </source>
</evidence>
<evidence type="ECO:0000259" key="2">
    <source>
        <dbReference type="SMART" id="SM01043"/>
    </source>
</evidence>
<dbReference type="Gene3D" id="1.10.10.10">
    <property type="entry name" value="Winged helix-like DNA-binding domain superfamily/Winged helix DNA-binding domain"/>
    <property type="match status" value="1"/>
</dbReference>
<gene>
    <name evidence="3" type="ORF">DEQ80_10050</name>
</gene>
<feature type="domain" description="Bacterial transcriptional activator" evidence="2">
    <location>
        <begin position="496"/>
        <end position="634"/>
    </location>
</feature>
<dbReference type="SMART" id="SM01043">
    <property type="entry name" value="BTAD"/>
    <property type="match status" value="1"/>
</dbReference>